<proteinExistence type="predicted"/>
<evidence type="ECO:0000313" key="1">
    <source>
        <dbReference type="EMBL" id="JAI05053.1"/>
    </source>
</evidence>
<organism evidence="1">
    <name type="scientific">Anguilla anguilla</name>
    <name type="common">European freshwater eel</name>
    <name type="synonym">Muraena anguilla</name>
    <dbReference type="NCBI Taxonomy" id="7936"/>
    <lineage>
        <taxon>Eukaryota</taxon>
        <taxon>Metazoa</taxon>
        <taxon>Chordata</taxon>
        <taxon>Craniata</taxon>
        <taxon>Vertebrata</taxon>
        <taxon>Euteleostomi</taxon>
        <taxon>Actinopterygii</taxon>
        <taxon>Neopterygii</taxon>
        <taxon>Teleostei</taxon>
        <taxon>Anguilliformes</taxon>
        <taxon>Anguillidae</taxon>
        <taxon>Anguilla</taxon>
    </lineage>
</organism>
<reference evidence="1" key="2">
    <citation type="journal article" date="2015" name="Fish Shellfish Immunol.">
        <title>Early steps in the European eel (Anguilla anguilla)-Vibrio vulnificus interaction in the gills: Role of the RtxA13 toxin.</title>
        <authorList>
            <person name="Callol A."/>
            <person name="Pajuelo D."/>
            <person name="Ebbesson L."/>
            <person name="Teles M."/>
            <person name="MacKenzie S."/>
            <person name="Amaro C."/>
        </authorList>
    </citation>
    <scope>NUCLEOTIDE SEQUENCE</scope>
</reference>
<protein>
    <submittedName>
        <fullName evidence="1">Uncharacterized protein</fullName>
    </submittedName>
</protein>
<accession>A0A0E9XQM9</accession>
<reference evidence="1" key="1">
    <citation type="submission" date="2014-11" db="EMBL/GenBank/DDBJ databases">
        <authorList>
            <person name="Amaro Gonzalez C."/>
        </authorList>
    </citation>
    <scope>NUCLEOTIDE SEQUENCE</scope>
</reference>
<name>A0A0E9XQM9_ANGAN</name>
<sequence>MCKGQPSETLKLQYDCAVILLPVNPSEDRYFTWRL</sequence>
<dbReference type="AlphaFoldDB" id="A0A0E9XQM9"/>
<dbReference type="EMBL" id="GBXM01003525">
    <property type="protein sequence ID" value="JAI05053.1"/>
    <property type="molecule type" value="Transcribed_RNA"/>
</dbReference>